<gene>
    <name evidence="1" type="ORF">PAN31117_00808</name>
</gene>
<reference evidence="1 2" key="1">
    <citation type="submission" date="2019-08" db="EMBL/GenBank/DDBJ databases">
        <authorList>
            <person name="Peeters C."/>
        </authorList>
    </citation>
    <scope>NUCLEOTIDE SEQUENCE [LARGE SCALE GENOMIC DNA]</scope>
    <source>
        <strain evidence="1 2">LMG 31117</strain>
    </source>
</reference>
<keyword evidence="2" id="KW-1185">Reference proteome</keyword>
<dbReference type="EMBL" id="CABPSP010000002">
    <property type="protein sequence ID" value="VVE62255.1"/>
    <property type="molecule type" value="Genomic_DNA"/>
</dbReference>
<organism evidence="1 2">
    <name type="scientific">Pandoraea anapnoica</name>
    <dbReference type="NCBI Taxonomy" id="2508301"/>
    <lineage>
        <taxon>Bacteria</taxon>
        <taxon>Pseudomonadati</taxon>
        <taxon>Pseudomonadota</taxon>
        <taxon>Betaproteobacteria</taxon>
        <taxon>Burkholderiales</taxon>
        <taxon>Burkholderiaceae</taxon>
        <taxon>Pandoraea</taxon>
    </lineage>
</organism>
<dbReference type="Proteomes" id="UP000383122">
    <property type="component" value="Unassembled WGS sequence"/>
</dbReference>
<sequence length="113" mass="12501">MLKDRGLRGRCPTYSASLTRAFAPREVANRALFIRTIKGCLMFNEQPTVYGRFCDMTLSALRHELPEGALPCAPGWPLPMGNTVVDLICESAIIEFTSCTIGSCDSRSKKKRS</sequence>
<evidence type="ECO:0000313" key="1">
    <source>
        <dbReference type="EMBL" id="VVE62255.1"/>
    </source>
</evidence>
<protein>
    <submittedName>
        <fullName evidence="1">Uncharacterized protein</fullName>
    </submittedName>
</protein>
<proteinExistence type="predicted"/>
<evidence type="ECO:0000313" key="2">
    <source>
        <dbReference type="Proteomes" id="UP000383122"/>
    </source>
</evidence>
<name>A0A5E4ZPG3_9BURK</name>
<dbReference type="AlphaFoldDB" id="A0A5E4ZPG3"/>
<accession>A0A5E4ZPG3</accession>